<dbReference type="EMBL" id="JAHCQH010000015">
    <property type="protein sequence ID" value="MBS9477634.1"/>
    <property type="molecule type" value="Genomic_DNA"/>
</dbReference>
<dbReference type="PANTHER" id="PTHR43544">
    <property type="entry name" value="SHORT-CHAIN DEHYDROGENASE/REDUCTASE"/>
    <property type="match status" value="1"/>
</dbReference>
<dbReference type="InterPro" id="IPR002347">
    <property type="entry name" value="SDR_fam"/>
</dbReference>
<keyword evidence="2" id="KW-1185">Reference proteome</keyword>
<accession>A0ABS5R7K4</accession>
<gene>
    <name evidence="1" type="ORF">KIP89_10990</name>
</gene>
<evidence type="ECO:0000313" key="1">
    <source>
        <dbReference type="EMBL" id="MBS9477634.1"/>
    </source>
</evidence>
<dbReference type="InterPro" id="IPR036291">
    <property type="entry name" value="NAD(P)-bd_dom_sf"/>
</dbReference>
<reference evidence="1" key="1">
    <citation type="submission" date="2021-05" db="EMBL/GenBank/DDBJ databases">
        <authorList>
            <person name="Sun Q."/>
            <person name="Inoue M."/>
        </authorList>
    </citation>
    <scope>NUCLEOTIDE SEQUENCE</scope>
    <source>
        <strain evidence="1">VKM B-3255</strain>
    </source>
</reference>
<evidence type="ECO:0000313" key="2">
    <source>
        <dbReference type="Proteomes" id="UP001166585"/>
    </source>
</evidence>
<dbReference type="RefSeq" id="WP_213755373.1">
    <property type="nucleotide sequence ID" value="NZ_JAHCQH010000015.1"/>
</dbReference>
<dbReference type="SUPFAM" id="SSF51735">
    <property type="entry name" value="NAD(P)-binding Rossmann-fold domains"/>
    <property type="match status" value="1"/>
</dbReference>
<dbReference type="InterPro" id="IPR051468">
    <property type="entry name" value="Fungal_SecMetab_SDRs"/>
</dbReference>
<dbReference type="PRINTS" id="PR00081">
    <property type="entry name" value="GDHRDH"/>
</dbReference>
<sequence>MTPQLEGCAVVFGATGAIGGAFVAALEASGRYSEVIGFGRSTAVAIELTDEASLARAVEHAASRGEIRLAIDATGMLHTAGNGPEKSWRELDAARLTQSFAINAIGPALLMKHLLPRLPRQGRSVFATLSARVGSIGDNHLGGWYGYRAAKAALNQFVHTAAIELARRAPEAICVALHPGTVATPLSAPFSRPDHPAQTPAEAVRHLLAVLDELEPRDSGGFVDWRGEPIPW</sequence>
<dbReference type="Pfam" id="PF13561">
    <property type="entry name" value="adh_short_C2"/>
    <property type="match status" value="1"/>
</dbReference>
<dbReference type="Proteomes" id="UP001166585">
    <property type="component" value="Unassembled WGS sequence"/>
</dbReference>
<protein>
    <submittedName>
        <fullName evidence="1">SDR family oxidoreductase</fullName>
    </submittedName>
</protein>
<organism evidence="1 2">
    <name type="scientific">Ancylobacter radicis</name>
    <dbReference type="NCBI Taxonomy" id="2836179"/>
    <lineage>
        <taxon>Bacteria</taxon>
        <taxon>Pseudomonadati</taxon>
        <taxon>Pseudomonadota</taxon>
        <taxon>Alphaproteobacteria</taxon>
        <taxon>Hyphomicrobiales</taxon>
        <taxon>Xanthobacteraceae</taxon>
        <taxon>Ancylobacter</taxon>
    </lineage>
</organism>
<dbReference type="Gene3D" id="3.40.50.720">
    <property type="entry name" value="NAD(P)-binding Rossmann-like Domain"/>
    <property type="match status" value="1"/>
</dbReference>
<name>A0ABS5R7K4_9HYPH</name>
<proteinExistence type="predicted"/>
<dbReference type="PANTHER" id="PTHR43544:SF12">
    <property type="entry name" value="NAD(P)-BINDING ROSSMANN-FOLD SUPERFAMILY PROTEIN"/>
    <property type="match status" value="1"/>
</dbReference>
<comment type="caution">
    <text evidence="1">The sequence shown here is derived from an EMBL/GenBank/DDBJ whole genome shotgun (WGS) entry which is preliminary data.</text>
</comment>